<comment type="caution">
    <text evidence="1">The sequence shown here is derived from an EMBL/GenBank/DDBJ whole genome shotgun (WGS) entry which is preliminary data.</text>
</comment>
<sequence length="41" mass="4833">MAARLASSGKFVSTLMNKKHPLCKKKYRAKWWTVYPSMMKK</sequence>
<organism evidence="1 2">
    <name type="scientific">Bacillus pumilus</name>
    <name type="common">Bacillus mesentericus</name>
    <dbReference type="NCBI Taxonomy" id="1408"/>
    <lineage>
        <taxon>Bacteria</taxon>
        <taxon>Bacillati</taxon>
        <taxon>Bacillota</taxon>
        <taxon>Bacilli</taxon>
        <taxon>Bacillales</taxon>
        <taxon>Bacillaceae</taxon>
        <taxon>Bacillus</taxon>
    </lineage>
</organism>
<dbReference type="EMBL" id="JXCL01000027">
    <property type="protein sequence ID" value="KIL17693.1"/>
    <property type="molecule type" value="Genomic_DNA"/>
</dbReference>
<evidence type="ECO:0000313" key="1">
    <source>
        <dbReference type="EMBL" id="KIL17693.1"/>
    </source>
</evidence>
<evidence type="ECO:0000313" key="2">
    <source>
        <dbReference type="Proteomes" id="UP000031978"/>
    </source>
</evidence>
<dbReference type="Proteomes" id="UP000031978">
    <property type="component" value="Unassembled WGS sequence"/>
</dbReference>
<reference evidence="1 2" key="1">
    <citation type="submission" date="2014-12" db="EMBL/GenBank/DDBJ databases">
        <title>Draft Genome Sequences of Five Spore-Forming Food Isolates of Bacillus pumilus.</title>
        <authorList>
            <person name="de Jong A."/>
            <person name="van Heel A.J."/>
            <person name="Montalban-Lopez M."/>
            <person name="Krawczyk A.O."/>
            <person name="Berendsen E.M."/>
            <person name="Wells-Bennik M."/>
            <person name="Kuipers O.P."/>
        </authorList>
    </citation>
    <scope>NUCLEOTIDE SEQUENCE [LARGE SCALE GENOMIC DNA]</scope>
    <source>
        <strain evidence="1 2">B4127</strain>
    </source>
</reference>
<accession>A0AB34QY40</accession>
<dbReference type="AlphaFoldDB" id="A0AB34QY40"/>
<proteinExistence type="predicted"/>
<protein>
    <submittedName>
        <fullName evidence="1">Uncharacterized protein</fullName>
    </submittedName>
</protein>
<name>A0AB34QY40_BACPU</name>
<gene>
    <name evidence="1" type="ORF">B4127_3319</name>
</gene>